<proteinExistence type="predicted"/>
<gene>
    <name evidence="1" type="ORF">UFOPK3992_01544</name>
</gene>
<reference evidence="1" key="1">
    <citation type="submission" date="2020-05" db="EMBL/GenBank/DDBJ databases">
        <authorList>
            <person name="Chiriac C."/>
            <person name="Salcher M."/>
            <person name="Ghai R."/>
            <person name="Kavagutti S V."/>
        </authorList>
    </citation>
    <scope>NUCLEOTIDE SEQUENCE</scope>
</reference>
<accession>A0A6J7QLQ6</accession>
<dbReference type="EMBL" id="CAFBOZ010000248">
    <property type="protein sequence ID" value="CAB5017915.1"/>
    <property type="molecule type" value="Genomic_DNA"/>
</dbReference>
<name>A0A6J7QLQ6_9ZZZZ</name>
<sequence>MGSRPAHSSVTAESRYLVGSSDVVWAPMR</sequence>
<protein>
    <submittedName>
        <fullName evidence="1">Unannotated protein</fullName>
    </submittedName>
</protein>
<dbReference type="AlphaFoldDB" id="A0A6J7QLQ6"/>
<evidence type="ECO:0000313" key="1">
    <source>
        <dbReference type="EMBL" id="CAB5017915.1"/>
    </source>
</evidence>
<organism evidence="1">
    <name type="scientific">freshwater metagenome</name>
    <dbReference type="NCBI Taxonomy" id="449393"/>
    <lineage>
        <taxon>unclassified sequences</taxon>
        <taxon>metagenomes</taxon>
        <taxon>ecological metagenomes</taxon>
    </lineage>
</organism>